<dbReference type="STRING" id="485915.Dret_0379"/>
<reference evidence="1 2" key="2">
    <citation type="journal article" date="2010" name="Stand. Genomic Sci.">
        <title>Complete genome sequence of Desulfohalobium retbaense type strain (HR(100)).</title>
        <authorList>
            <person name="Spring S."/>
            <person name="Nolan M."/>
            <person name="Lapidus A."/>
            <person name="Glavina Del Rio T."/>
            <person name="Copeland A."/>
            <person name="Tice H."/>
            <person name="Cheng J.F."/>
            <person name="Lucas S."/>
            <person name="Land M."/>
            <person name="Chen F."/>
            <person name="Bruce D."/>
            <person name="Goodwin L."/>
            <person name="Pitluck S."/>
            <person name="Ivanova N."/>
            <person name="Mavromatis K."/>
            <person name="Mikhailova N."/>
            <person name="Pati A."/>
            <person name="Chen A."/>
            <person name="Palaniappan K."/>
            <person name="Hauser L."/>
            <person name="Chang Y.J."/>
            <person name="Jeffries C.D."/>
            <person name="Munk C."/>
            <person name="Kiss H."/>
            <person name="Chain P."/>
            <person name="Han C."/>
            <person name="Brettin T."/>
            <person name="Detter J.C."/>
            <person name="Schuler E."/>
            <person name="Goker M."/>
            <person name="Rohde M."/>
            <person name="Bristow J."/>
            <person name="Eisen J.A."/>
            <person name="Markowitz V."/>
            <person name="Hugenholtz P."/>
            <person name="Kyrpides N.C."/>
            <person name="Klenk H.P."/>
        </authorList>
    </citation>
    <scope>NUCLEOTIDE SEQUENCE [LARGE SCALE GENOMIC DNA]</scope>
    <source>
        <strain evidence="1 2">DSM 5692</strain>
    </source>
</reference>
<protein>
    <recommendedName>
        <fullName evidence="3">Sulfotransferase</fullName>
    </recommendedName>
</protein>
<reference evidence="2" key="1">
    <citation type="submission" date="2009-09" db="EMBL/GenBank/DDBJ databases">
        <title>The complete chromosome of Desulfohalobium retbaense DSM 5692.</title>
        <authorList>
            <consortium name="US DOE Joint Genome Institute (JGI-PGF)"/>
            <person name="Lucas S."/>
            <person name="Copeland A."/>
            <person name="Lapidus A."/>
            <person name="Glavina del Rio T."/>
            <person name="Dalin E."/>
            <person name="Tice H."/>
            <person name="Bruce D."/>
            <person name="Goodwin L."/>
            <person name="Pitluck S."/>
            <person name="Kyrpides N."/>
            <person name="Mavromatis K."/>
            <person name="Ivanova N."/>
            <person name="Mikhailova N."/>
            <person name="Munk A.C."/>
            <person name="Brettin T."/>
            <person name="Detter J.C."/>
            <person name="Han C."/>
            <person name="Tapia R."/>
            <person name="Larimer F."/>
            <person name="Land M."/>
            <person name="Hauser L."/>
            <person name="Markowitz V."/>
            <person name="Cheng J.-F."/>
            <person name="Hugenholtz P."/>
            <person name="Woyke T."/>
            <person name="Wu D."/>
            <person name="Spring S."/>
            <person name="Klenk H.-P."/>
            <person name="Eisen J.A."/>
        </authorList>
    </citation>
    <scope>NUCLEOTIDE SEQUENCE [LARGE SCALE GENOMIC DNA]</scope>
    <source>
        <strain evidence="2">DSM 5692</strain>
    </source>
</reference>
<keyword evidence="2" id="KW-1185">Reference proteome</keyword>
<dbReference type="AlphaFoldDB" id="C8X055"/>
<sequence>MNVLHRLHNLKSYIQNNGLKEVILRRVVDRLVHDYWKGKIYLHPRNFYHPLNSIQIERPIFLLGTQGGGGTIVSRLLRQHPDVVYITGNNMFWGGEDELHNIQRFKKLPDEWVLRSPGYNNLLGTEEYHPSFGYERSWLYATNALLPWYRLTESHWSEYVENSIVNVLKRCIRAYAKDPHLARFHDMSQSFALKVPLLKKIFPDAKFILLIRNPFAMCWREVTKKNNKYRHFAKIPDQKQALQWAVEHWYNTYSIALNDLDDNTDNYILRYEDFVLEPEKYVYTLLDFCDLDKERYELPAYNMNIPLGTKSRNKWWPVSKHANFGYLQDIPKWAIDTIQYHCSDIVDDFDYKY</sequence>
<name>C8X055_DESRD</name>
<dbReference type="RefSeq" id="WP_015750839.1">
    <property type="nucleotide sequence ID" value="NC_013223.1"/>
</dbReference>
<gene>
    <name evidence="1" type="ordered locus">Dret_0379</name>
</gene>
<accession>C8X055</accession>
<organism evidence="1 2">
    <name type="scientific">Desulfohalobium retbaense (strain ATCC 49708 / DSM 5692 / JCM 16813 / HR100)</name>
    <dbReference type="NCBI Taxonomy" id="485915"/>
    <lineage>
        <taxon>Bacteria</taxon>
        <taxon>Pseudomonadati</taxon>
        <taxon>Thermodesulfobacteriota</taxon>
        <taxon>Desulfovibrionia</taxon>
        <taxon>Desulfovibrionales</taxon>
        <taxon>Desulfohalobiaceae</taxon>
        <taxon>Desulfohalobium</taxon>
    </lineage>
</organism>
<dbReference type="EMBL" id="CP001734">
    <property type="protein sequence ID" value="ACV67680.1"/>
    <property type="molecule type" value="Genomic_DNA"/>
</dbReference>
<dbReference type="Gene3D" id="3.40.50.300">
    <property type="entry name" value="P-loop containing nucleotide triphosphate hydrolases"/>
    <property type="match status" value="1"/>
</dbReference>
<evidence type="ECO:0000313" key="1">
    <source>
        <dbReference type="EMBL" id="ACV67680.1"/>
    </source>
</evidence>
<dbReference type="eggNOG" id="ENOG503402K">
    <property type="taxonomic scope" value="Bacteria"/>
</dbReference>
<dbReference type="SUPFAM" id="SSF52540">
    <property type="entry name" value="P-loop containing nucleoside triphosphate hydrolases"/>
    <property type="match status" value="1"/>
</dbReference>
<dbReference type="InterPro" id="IPR027417">
    <property type="entry name" value="P-loop_NTPase"/>
</dbReference>
<dbReference type="Proteomes" id="UP000001052">
    <property type="component" value="Chromosome"/>
</dbReference>
<evidence type="ECO:0000313" key="2">
    <source>
        <dbReference type="Proteomes" id="UP000001052"/>
    </source>
</evidence>
<dbReference type="Pfam" id="PF13469">
    <property type="entry name" value="Sulfotransfer_3"/>
    <property type="match status" value="1"/>
</dbReference>
<proteinExistence type="predicted"/>
<evidence type="ECO:0008006" key="3">
    <source>
        <dbReference type="Google" id="ProtNLM"/>
    </source>
</evidence>
<dbReference type="KEGG" id="drt:Dret_0379"/>
<dbReference type="OrthoDB" id="5517790at2"/>
<dbReference type="HOGENOM" id="CLU_784652_0_0_7"/>